<dbReference type="InterPro" id="IPR007450">
    <property type="entry name" value="BamE_dom"/>
</dbReference>
<accession>A0A1I0Q4E5</accession>
<dbReference type="Pfam" id="PF04355">
    <property type="entry name" value="BamE"/>
    <property type="match status" value="1"/>
</dbReference>
<keyword evidence="1" id="KW-0732">Signal</keyword>
<keyword evidence="5" id="KW-1185">Reference proteome</keyword>
<dbReference type="Proteomes" id="UP000199650">
    <property type="component" value="Unassembled WGS sequence"/>
</dbReference>
<gene>
    <name evidence="4" type="ORF">SAMN05444851_2215</name>
</gene>
<dbReference type="EMBL" id="FOJB01000001">
    <property type="protein sequence ID" value="SEW21770.1"/>
    <property type="molecule type" value="Genomic_DNA"/>
</dbReference>
<dbReference type="PROSITE" id="PS51257">
    <property type="entry name" value="PROKAR_LIPOPROTEIN"/>
    <property type="match status" value="1"/>
</dbReference>
<evidence type="ECO:0000259" key="3">
    <source>
        <dbReference type="Pfam" id="PF04355"/>
    </source>
</evidence>
<dbReference type="OrthoDB" id="7203955at2"/>
<evidence type="ECO:0000313" key="4">
    <source>
        <dbReference type="EMBL" id="SEW21770.1"/>
    </source>
</evidence>
<protein>
    <submittedName>
        <fullName evidence="4">Beta-barrel assembly machine subunit BamE</fullName>
    </submittedName>
</protein>
<sequence>MSYLRQMGRNMGKMVGALLLLALVAGCSATYRNHGYLPPKEDVDLIEVGKDTRETVSASIGKPGTSGLLAGSGYYYVRSRFKYYLYNAPQEIDREVLAITFTENGVVENIERFGLEDGRIVVLERRVTDSNIKGVGFLRQLFGSIGRIDVAEQIRGN</sequence>
<keyword evidence="2" id="KW-0472">Membrane</keyword>
<evidence type="ECO:0000313" key="5">
    <source>
        <dbReference type="Proteomes" id="UP000199650"/>
    </source>
</evidence>
<proteinExistence type="predicted"/>
<organism evidence="4 5">
    <name type="scientific">Aliiroseovarius sediminilitoris</name>
    <dbReference type="NCBI Taxonomy" id="1173584"/>
    <lineage>
        <taxon>Bacteria</taxon>
        <taxon>Pseudomonadati</taxon>
        <taxon>Pseudomonadota</taxon>
        <taxon>Alphaproteobacteria</taxon>
        <taxon>Rhodobacterales</taxon>
        <taxon>Paracoccaceae</taxon>
        <taxon>Aliiroseovarius</taxon>
    </lineage>
</organism>
<reference evidence="4 5" key="1">
    <citation type="submission" date="2016-10" db="EMBL/GenBank/DDBJ databases">
        <authorList>
            <person name="de Groot N.N."/>
        </authorList>
    </citation>
    <scope>NUCLEOTIDE SEQUENCE [LARGE SCALE GENOMIC DNA]</scope>
    <source>
        <strain evidence="4 5">DSM 29439</strain>
    </source>
</reference>
<feature type="domain" description="Outer membrane protein assembly factor BamE" evidence="3">
    <location>
        <begin position="35"/>
        <end position="110"/>
    </location>
</feature>
<dbReference type="STRING" id="1173584.SAMN05444851_2215"/>
<evidence type="ECO:0000256" key="1">
    <source>
        <dbReference type="ARBA" id="ARBA00022729"/>
    </source>
</evidence>
<evidence type="ECO:0000256" key="2">
    <source>
        <dbReference type="ARBA" id="ARBA00023136"/>
    </source>
</evidence>
<dbReference type="RefSeq" id="WP_091430597.1">
    <property type="nucleotide sequence ID" value="NZ_FOJB01000001.1"/>
</dbReference>
<name>A0A1I0Q4E5_9RHOB</name>
<dbReference type="AlphaFoldDB" id="A0A1I0Q4E5"/>
<dbReference type="Gene3D" id="3.30.1450.10">
    <property type="match status" value="1"/>
</dbReference>
<dbReference type="GO" id="GO:0019867">
    <property type="term" value="C:outer membrane"/>
    <property type="evidence" value="ECO:0007669"/>
    <property type="project" value="InterPro"/>
</dbReference>
<dbReference type="InterPro" id="IPR037873">
    <property type="entry name" value="BamE-like"/>
</dbReference>